<dbReference type="EMBL" id="GDJX01022192">
    <property type="protein sequence ID" value="JAT45744.1"/>
    <property type="molecule type" value="Transcribed_RNA"/>
</dbReference>
<feature type="region of interest" description="Disordered" evidence="2">
    <location>
        <begin position="109"/>
        <end position="129"/>
    </location>
</feature>
<dbReference type="PANTHER" id="PTHR34452">
    <property type="entry name" value="MYOSIN HEAVY CHAIN-RELATED PROTEIN"/>
    <property type="match status" value="1"/>
</dbReference>
<feature type="coiled-coil region" evidence="1">
    <location>
        <begin position="1167"/>
        <end position="1208"/>
    </location>
</feature>
<feature type="region of interest" description="Disordered" evidence="2">
    <location>
        <begin position="510"/>
        <end position="533"/>
    </location>
</feature>
<keyword evidence="1" id="KW-0175">Coiled coil</keyword>
<feature type="region of interest" description="Disordered" evidence="2">
    <location>
        <begin position="602"/>
        <end position="623"/>
    </location>
</feature>
<evidence type="ECO:0000256" key="2">
    <source>
        <dbReference type="SAM" id="MobiDB-lite"/>
    </source>
</evidence>
<proteinExistence type="predicted"/>
<feature type="compositionally biased region" description="Basic and acidic residues" evidence="2">
    <location>
        <begin position="522"/>
        <end position="533"/>
    </location>
</feature>
<feature type="compositionally biased region" description="Low complexity" evidence="2">
    <location>
        <begin position="612"/>
        <end position="623"/>
    </location>
</feature>
<sequence length="1225" mass="138268">EEITAPEKWAGNWQGSEYPDPLACSLPGSTHPSSCLIFPCRHSQRAGGAQHLNAPHGGRNALPMQGKAETSCGLSPSVLSVISSGSGSLQRCGAFGLVWLALARRSPGRPREYKAPAGGNGELRGRGATQRKMFKAARWRSEKNKIKALFKLQFQATQIAPSKWDVLVASLVPLDAGKPTAKSGKALVSNGNCLWENPVHETVKFVQDPRTGIINDQVYRIIVSATGSAKSALLGETTINFADYAEARKPCSVSLPLKASNDSCALLHVIIQRMQDEVDEREAEESFDKMDKPQRTRLNNFAKEETQTTASHTFDNSLMADKPAIKEVQKKFPSTRATVLHVESNGCRKKSENSDAMSASGSDSSLGVFESISSNVHQDSTSILSPISIIDSPKKPTLSSTGLLANCGDCQRSNTEWSVCSVRDGTLDGSMNSLDEKGMSERVQVSDVSLNKFKNEIVILTRQVEVSQLELQSLRKQLVKAQRKGNDLGRDLCSMKEERDTVRRECEQLKASKRNNSDEEVSDRPQVDNEGLRSTLEEIKQELYHEKSLNDDLRWQLRKTQESNSDLILSVREPNETLEQKNKEAACVNRGHMSDKPIKDSNLQGGSHGNGLSHLQHSQSSMQQSGTLIHQQDDEHHALEVLVKEHDMKEFSLEQEVADLNNEIEPYRNDCWELEMQMEQLALDYEILKQENHDISLKLEQTQLREQLRMQYECSAHASIINELEVHVEALEQEVEKQAEAFEADLAFLTEAKVEQEKRAIQLQEAFGKTKWKNVTVAEYLQEELQTLSIQMSSMLSANENLAMQAITEANELRSQNSQLEALLEKANMEIASVQDHCREKVQDLSSEIDLNRRQIDKLIVELQKKTQELENQKKSEAESTEVFSEATMKLKVQIELLEREKNENFQQLQHKGDSKEEVEQLKRAIKETEMLVQNKNVEMDVLQRDYFLMRDGAEDFSEKLNELRLKKGKKESIIQALNSELVTLKADHSDLKSSLIENDREKKNLREQVTHQTDGLQKKQDTTTILEKRFVETNVRAASQDLKAKAELKLKNAAPQDSRHFLSKKAMGNGTEELEYGFREPTQNSPGFYENKTQKMQEARVIKSSIDGYHTKEEKNEEILIEYSIEKKLFTCISNGRNHESLISEKGPGSKLDEASSRFPCDQGSMAKMLRDMAVLKERNESMEAELKEMQERYSEISLKFAEVEGERQQLVMTVRTLKNALRN</sequence>
<feature type="coiled-coil region" evidence="1">
    <location>
        <begin position="912"/>
        <end position="995"/>
    </location>
</feature>
<evidence type="ECO:0000256" key="1">
    <source>
        <dbReference type="SAM" id="Coils"/>
    </source>
</evidence>
<name>A0A1D1XTL6_9ARAE</name>
<reference evidence="4" key="1">
    <citation type="submission" date="2015-07" db="EMBL/GenBank/DDBJ databases">
        <title>Transcriptome Assembly of Anthurium amnicola.</title>
        <authorList>
            <person name="Suzuki J."/>
        </authorList>
    </citation>
    <scope>NUCLEOTIDE SEQUENCE</scope>
</reference>
<evidence type="ECO:0000259" key="3">
    <source>
        <dbReference type="PROSITE" id="PS51840"/>
    </source>
</evidence>
<feature type="coiled-coil region" evidence="1">
    <location>
        <begin position="643"/>
        <end position="766"/>
    </location>
</feature>
<feature type="domain" description="C2 NT-type" evidence="3">
    <location>
        <begin position="138"/>
        <end position="275"/>
    </location>
</feature>
<dbReference type="InterPro" id="IPR019448">
    <property type="entry name" value="NT-C2"/>
</dbReference>
<protein>
    <submittedName>
        <fullName evidence="4">Cingulin-like protein 1</fullName>
    </submittedName>
</protein>
<feature type="coiled-coil region" evidence="1">
    <location>
        <begin position="450"/>
        <end position="491"/>
    </location>
</feature>
<dbReference type="AlphaFoldDB" id="A0A1D1XTL6"/>
<dbReference type="PANTHER" id="PTHR34452:SF7">
    <property type="entry name" value="MYOSIN HEAVY CHAIN-RELATED PROTEIN"/>
    <property type="match status" value="1"/>
</dbReference>
<feature type="coiled-coil region" evidence="1">
    <location>
        <begin position="803"/>
        <end position="880"/>
    </location>
</feature>
<accession>A0A1D1XTL6</accession>
<dbReference type="PROSITE" id="PS51840">
    <property type="entry name" value="C2_NT"/>
    <property type="match status" value="1"/>
</dbReference>
<evidence type="ECO:0000313" key="4">
    <source>
        <dbReference type="EMBL" id="JAT45744.1"/>
    </source>
</evidence>
<gene>
    <name evidence="4" type="primary">CGNL1_1</name>
    <name evidence="4" type="ORF">g.78303</name>
</gene>
<dbReference type="Pfam" id="PF10358">
    <property type="entry name" value="NT-C2"/>
    <property type="match status" value="1"/>
</dbReference>
<organism evidence="4">
    <name type="scientific">Anthurium amnicola</name>
    <dbReference type="NCBI Taxonomy" id="1678845"/>
    <lineage>
        <taxon>Eukaryota</taxon>
        <taxon>Viridiplantae</taxon>
        <taxon>Streptophyta</taxon>
        <taxon>Embryophyta</taxon>
        <taxon>Tracheophyta</taxon>
        <taxon>Spermatophyta</taxon>
        <taxon>Magnoliopsida</taxon>
        <taxon>Liliopsida</taxon>
        <taxon>Araceae</taxon>
        <taxon>Pothoideae</taxon>
        <taxon>Potheae</taxon>
        <taxon>Anthurium</taxon>
    </lineage>
</organism>
<feature type="non-terminal residue" evidence="4">
    <location>
        <position position="1"/>
    </location>
</feature>